<organism evidence="3 4">
    <name type="scientific">Flemingia macrophylla</name>
    <dbReference type="NCBI Taxonomy" id="520843"/>
    <lineage>
        <taxon>Eukaryota</taxon>
        <taxon>Viridiplantae</taxon>
        <taxon>Streptophyta</taxon>
        <taxon>Embryophyta</taxon>
        <taxon>Tracheophyta</taxon>
        <taxon>Spermatophyta</taxon>
        <taxon>Magnoliopsida</taxon>
        <taxon>eudicotyledons</taxon>
        <taxon>Gunneridae</taxon>
        <taxon>Pentapetalae</taxon>
        <taxon>rosids</taxon>
        <taxon>fabids</taxon>
        <taxon>Fabales</taxon>
        <taxon>Fabaceae</taxon>
        <taxon>Papilionoideae</taxon>
        <taxon>50 kb inversion clade</taxon>
        <taxon>NPAAA clade</taxon>
        <taxon>indigoferoid/millettioid clade</taxon>
        <taxon>Phaseoleae</taxon>
        <taxon>Flemingia</taxon>
    </lineage>
</organism>
<proteinExistence type="predicted"/>
<dbReference type="PANTHER" id="PTHR11017:SF431">
    <property type="entry name" value="ADP-RIBOSYL CYCLASE_CYCLIC ADP-RIBOSE HYDROLASE"/>
    <property type="match status" value="1"/>
</dbReference>
<evidence type="ECO:0000259" key="2">
    <source>
        <dbReference type="Pfam" id="PF23282"/>
    </source>
</evidence>
<comment type="caution">
    <text evidence="3">The sequence shown here is derived from an EMBL/GenBank/DDBJ whole genome shotgun (WGS) entry which is preliminary data.</text>
</comment>
<dbReference type="PANTHER" id="PTHR11017">
    <property type="entry name" value="LEUCINE-RICH REPEAT-CONTAINING PROTEIN"/>
    <property type="match status" value="1"/>
</dbReference>
<reference evidence="3 4" key="1">
    <citation type="submission" date="2024-08" db="EMBL/GenBank/DDBJ databases">
        <title>Insights into the chromosomal genome structure of Flemingia macrophylla.</title>
        <authorList>
            <person name="Ding Y."/>
            <person name="Zhao Y."/>
            <person name="Bi W."/>
            <person name="Wu M."/>
            <person name="Zhao G."/>
            <person name="Gong Y."/>
            <person name="Li W."/>
            <person name="Zhang P."/>
        </authorList>
    </citation>
    <scope>NUCLEOTIDE SEQUENCE [LARGE SCALE GENOMIC DNA]</scope>
    <source>
        <strain evidence="3">DYQJB</strain>
        <tissue evidence="3">Leaf</tissue>
    </source>
</reference>
<dbReference type="AlphaFoldDB" id="A0ABD1MEW7"/>
<keyword evidence="4" id="KW-1185">Reference proteome</keyword>
<evidence type="ECO:0000313" key="3">
    <source>
        <dbReference type="EMBL" id="KAL2334347.1"/>
    </source>
</evidence>
<dbReference type="InterPro" id="IPR032675">
    <property type="entry name" value="LRR_dom_sf"/>
</dbReference>
<evidence type="ECO:0000256" key="1">
    <source>
        <dbReference type="ARBA" id="ARBA00022737"/>
    </source>
</evidence>
<keyword evidence="1" id="KW-0677">Repeat</keyword>
<accession>A0ABD1MEW7</accession>
<dbReference type="Pfam" id="PF23282">
    <property type="entry name" value="WHD_ROQ1"/>
    <property type="match status" value="1"/>
</dbReference>
<name>A0ABD1MEW7_9FABA</name>
<protein>
    <recommendedName>
        <fullName evidence="2">Disease resistance protein Roq1-like winged-helix domain-containing protein</fullName>
    </recommendedName>
</protein>
<dbReference type="InterPro" id="IPR036390">
    <property type="entry name" value="WH_DNA-bd_sf"/>
</dbReference>
<dbReference type="Proteomes" id="UP001603857">
    <property type="component" value="Unassembled WGS sequence"/>
</dbReference>
<dbReference type="InterPro" id="IPR058192">
    <property type="entry name" value="WHD_ROQ1-like"/>
</dbReference>
<dbReference type="EMBL" id="JBGMDY010000005">
    <property type="protein sequence ID" value="KAL2334347.1"/>
    <property type="molecule type" value="Genomic_DNA"/>
</dbReference>
<feature type="domain" description="Disease resistance protein Roq1-like winged-helix" evidence="2">
    <location>
        <begin position="16"/>
        <end position="82"/>
    </location>
</feature>
<evidence type="ECO:0000313" key="4">
    <source>
        <dbReference type="Proteomes" id="UP001603857"/>
    </source>
</evidence>
<sequence length="388" mass="44754">MKAILKVSFDALNDEVKSVFLDIACCFKGYEMTYVEHVLGAHYGYNIKPRLEVLVEKSLLKYGDARYTMHDLIEEMGKNIVNQEFPDEPAERSRLWSEKDIIEILEENKKVHNSIGFLEKLIILDAEGCSNLKSFPPLNLPSLKVLEIEGCSSIEIFSPINLSSIEEFHLSGCSSLRSFSEITEKMDSLYALYLEGLSIAELPWASFQNLCRLEHLYLNSCGVVQLPSESMVTNKLKRHELGDWICFPGESVPEWFHQRSTALSCSFWFRDKFPLRILCCFVAPRKDYDSSYLIPHAFINGKLRKHLRVHDISPTKLDHTYFYFLAASDRNDNNLSKKGWNHVELLYYERKSVYGQKCKVRMKEVGIHVMMKGGSMIEDVRFSDPSKN</sequence>
<gene>
    <name evidence="3" type="ORF">Fmac_015560</name>
</gene>
<dbReference type="SUPFAM" id="SSF52058">
    <property type="entry name" value="L domain-like"/>
    <property type="match status" value="1"/>
</dbReference>
<dbReference type="InterPro" id="IPR044974">
    <property type="entry name" value="Disease_R_plants"/>
</dbReference>
<dbReference type="SUPFAM" id="SSF46785">
    <property type="entry name" value="Winged helix' DNA-binding domain"/>
    <property type="match status" value="1"/>
</dbReference>
<dbReference type="Gene3D" id="3.80.10.10">
    <property type="entry name" value="Ribonuclease Inhibitor"/>
    <property type="match status" value="1"/>
</dbReference>